<evidence type="ECO:0000256" key="1">
    <source>
        <dbReference type="ARBA" id="ARBA00004479"/>
    </source>
</evidence>
<evidence type="ECO:0000256" key="10">
    <source>
        <dbReference type="PROSITE-ProRule" id="PRU00076"/>
    </source>
</evidence>
<feature type="compositionally biased region" description="Low complexity" evidence="13">
    <location>
        <begin position="371"/>
        <end position="385"/>
    </location>
</feature>
<dbReference type="GO" id="GO:0048513">
    <property type="term" value="P:animal organ development"/>
    <property type="evidence" value="ECO:0007669"/>
    <property type="project" value="UniProtKB-ARBA"/>
</dbReference>
<keyword evidence="8 10" id="KW-1015">Disulfide bond</keyword>
<evidence type="ECO:0000256" key="6">
    <source>
        <dbReference type="ARBA" id="ARBA00022989"/>
    </source>
</evidence>
<feature type="compositionally biased region" description="Acidic residues" evidence="13">
    <location>
        <begin position="447"/>
        <end position="479"/>
    </location>
</feature>
<keyword evidence="3 10" id="KW-0245">EGF-like domain</keyword>
<feature type="domain" description="EGF-like" evidence="14">
    <location>
        <begin position="287"/>
        <end position="328"/>
    </location>
</feature>
<evidence type="ECO:0000256" key="3">
    <source>
        <dbReference type="ARBA" id="ARBA00022536"/>
    </source>
</evidence>
<evidence type="ECO:0000256" key="12">
    <source>
        <dbReference type="RuleBase" id="RU280815"/>
    </source>
</evidence>
<dbReference type="PROSITE" id="PS01186">
    <property type="entry name" value="EGF_2"/>
    <property type="match status" value="1"/>
</dbReference>
<keyword evidence="6 12" id="KW-1133">Transmembrane helix</keyword>
<keyword evidence="5 12" id="KW-0677">Repeat</keyword>
<dbReference type="PANTHER" id="PTHR11219">
    <property type="entry name" value="TENEURIN AND N-ACETYLGLUCOSAMINE-1-PHOSPHODIESTER ALPHA-N-ACETYLGLUCOSAMINIDASE"/>
    <property type="match status" value="1"/>
</dbReference>
<dbReference type="GO" id="GO:0007154">
    <property type="term" value="P:cell communication"/>
    <property type="evidence" value="ECO:0007669"/>
    <property type="project" value="InterPro"/>
</dbReference>
<comment type="subcellular location">
    <subcellularLocation>
        <location evidence="1 12">Membrane</location>
        <topology evidence="1 12">Single-pass type I membrane protein</topology>
    </subcellularLocation>
</comment>
<dbReference type="FunFam" id="2.10.25.10:FF:000294">
    <property type="entry name" value="Delta-like protein"/>
    <property type="match status" value="1"/>
</dbReference>
<dbReference type="InParanoid" id="B4L724"/>
<evidence type="ECO:0000313" key="16">
    <source>
        <dbReference type="EMBL" id="EDW06170.2"/>
    </source>
</evidence>
<evidence type="ECO:0000256" key="8">
    <source>
        <dbReference type="ARBA" id="ARBA00023157"/>
    </source>
</evidence>
<dbReference type="Proteomes" id="UP000009192">
    <property type="component" value="Unassembled WGS sequence"/>
</dbReference>
<reference evidence="16 17" key="1">
    <citation type="journal article" date="2007" name="Nature">
        <title>Evolution of genes and genomes on the Drosophila phylogeny.</title>
        <authorList>
            <consortium name="Drosophila 12 Genomes Consortium"/>
            <person name="Clark A.G."/>
            <person name="Eisen M.B."/>
            <person name="Smith D.R."/>
            <person name="Bergman C.M."/>
            <person name="Oliver B."/>
            <person name="Markow T.A."/>
            <person name="Kaufman T.C."/>
            <person name="Kellis M."/>
            <person name="Gelbart W."/>
            <person name="Iyer V.N."/>
            <person name="Pollard D.A."/>
            <person name="Sackton T.B."/>
            <person name="Larracuente A.M."/>
            <person name="Singh N.D."/>
            <person name="Abad J.P."/>
            <person name="Abt D.N."/>
            <person name="Adryan B."/>
            <person name="Aguade M."/>
            <person name="Akashi H."/>
            <person name="Anderson W.W."/>
            <person name="Aquadro C.F."/>
            <person name="Ardell D.H."/>
            <person name="Arguello R."/>
            <person name="Artieri C.G."/>
            <person name="Barbash D.A."/>
            <person name="Barker D."/>
            <person name="Barsanti P."/>
            <person name="Batterham P."/>
            <person name="Batzoglou S."/>
            <person name="Begun D."/>
            <person name="Bhutkar A."/>
            <person name="Blanco E."/>
            <person name="Bosak S.A."/>
            <person name="Bradley R.K."/>
            <person name="Brand A.D."/>
            <person name="Brent M.R."/>
            <person name="Brooks A.N."/>
            <person name="Brown R.H."/>
            <person name="Butlin R.K."/>
            <person name="Caggese C."/>
            <person name="Calvi B.R."/>
            <person name="Bernardo de Carvalho A."/>
            <person name="Caspi A."/>
            <person name="Castrezana S."/>
            <person name="Celniker S.E."/>
            <person name="Chang J.L."/>
            <person name="Chapple C."/>
            <person name="Chatterji S."/>
            <person name="Chinwalla A."/>
            <person name="Civetta A."/>
            <person name="Clifton S.W."/>
            <person name="Comeron J.M."/>
            <person name="Costello J.C."/>
            <person name="Coyne J.A."/>
            <person name="Daub J."/>
            <person name="David R.G."/>
            <person name="Delcher A.L."/>
            <person name="Delehaunty K."/>
            <person name="Do C.B."/>
            <person name="Ebling H."/>
            <person name="Edwards K."/>
            <person name="Eickbush T."/>
            <person name="Evans J.D."/>
            <person name="Filipski A."/>
            <person name="Findeiss S."/>
            <person name="Freyhult E."/>
            <person name="Fulton L."/>
            <person name="Fulton R."/>
            <person name="Garcia A.C."/>
            <person name="Gardiner A."/>
            <person name="Garfield D.A."/>
            <person name="Garvin B.E."/>
            <person name="Gibson G."/>
            <person name="Gilbert D."/>
            <person name="Gnerre S."/>
            <person name="Godfrey J."/>
            <person name="Good R."/>
            <person name="Gotea V."/>
            <person name="Gravely B."/>
            <person name="Greenberg A.J."/>
            <person name="Griffiths-Jones S."/>
            <person name="Gross S."/>
            <person name="Guigo R."/>
            <person name="Gustafson E.A."/>
            <person name="Haerty W."/>
            <person name="Hahn M.W."/>
            <person name="Halligan D.L."/>
            <person name="Halpern A.L."/>
            <person name="Halter G.M."/>
            <person name="Han M.V."/>
            <person name="Heger A."/>
            <person name="Hillier L."/>
            <person name="Hinrichs A.S."/>
            <person name="Holmes I."/>
            <person name="Hoskins R.A."/>
            <person name="Hubisz M.J."/>
            <person name="Hultmark D."/>
            <person name="Huntley M.A."/>
            <person name="Jaffe D.B."/>
            <person name="Jagadeeshan S."/>
            <person name="Jeck W.R."/>
            <person name="Johnson J."/>
            <person name="Jones C.D."/>
            <person name="Jordan W.C."/>
            <person name="Karpen G.H."/>
            <person name="Kataoka E."/>
            <person name="Keightley P.D."/>
            <person name="Kheradpour P."/>
            <person name="Kirkness E.F."/>
            <person name="Koerich L.B."/>
            <person name="Kristiansen K."/>
            <person name="Kudrna D."/>
            <person name="Kulathinal R.J."/>
            <person name="Kumar S."/>
            <person name="Kwok R."/>
            <person name="Lander E."/>
            <person name="Langley C.H."/>
            <person name="Lapoint R."/>
            <person name="Lazzaro B.P."/>
            <person name="Lee S.J."/>
            <person name="Levesque L."/>
            <person name="Li R."/>
            <person name="Lin C.F."/>
            <person name="Lin M.F."/>
            <person name="Lindblad-Toh K."/>
            <person name="Llopart A."/>
            <person name="Long M."/>
            <person name="Low L."/>
            <person name="Lozovsky E."/>
            <person name="Lu J."/>
            <person name="Luo M."/>
            <person name="Machado C.A."/>
            <person name="Makalowski W."/>
            <person name="Marzo M."/>
            <person name="Matsuda M."/>
            <person name="Matzkin L."/>
            <person name="McAllister B."/>
            <person name="McBride C.S."/>
            <person name="McKernan B."/>
            <person name="McKernan K."/>
            <person name="Mendez-Lago M."/>
            <person name="Minx P."/>
            <person name="Mollenhauer M.U."/>
            <person name="Montooth K."/>
            <person name="Mount S.M."/>
            <person name="Mu X."/>
            <person name="Myers E."/>
            <person name="Negre B."/>
            <person name="Newfeld S."/>
            <person name="Nielsen R."/>
            <person name="Noor M.A."/>
            <person name="O'Grady P."/>
            <person name="Pachter L."/>
            <person name="Papaceit M."/>
            <person name="Parisi M.J."/>
            <person name="Parisi M."/>
            <person name="Parts L."/>
            <person name="Pedersen J.S."/>
            <person name="Pesole G."/>
            <person name="Phillippy A.M."/>
            <person name="Ponting C.P."/>
            <person name="Pop M."/>
            <person name="Porcelli D."/>
            <person name="Powell J.R."/>
            <person name="Prohaska S."/>
            <person name="Pruitt K."/>
            <person name="Puig M."/>
            <person name="Quesneville H."/>
            <person name="Ram K.R."/>
            <person name="Rand D."/>
            <person name="Rasmussen M.D."/>
            <person name="Reed L.K."/>
            <person name="Reenan R."/>
            <person name="Reily A."/>
            <person name="Remington K.A."/>
            <person name="Rieger T.T."/>
            <person name="Ritchie M.G."/>
            <person name="Robin C."/>
            <person name="Rogers Y.H."/>
            <person name="Rohde C."/>
            <person name="Rozas J."/>
            <person name="Rubenfield M.J."/>
            <person name="Ruiz A."/>
            <person name="Russo S."/>
            <person name="Salzberg S.L."/>
            <person name="Sanchez-Gracia A."/>
            <person name="Saranga D.J."/>
            <person name="Sato H."/>
            <person name="Schaeffer S.W."/>
            <person name="Schatz M.C."/>
            <person name="Schlenke T."/>
            <person name="Schwartz R."/>
            <person name="Segarra C."/>
            <person name="Singh R.S."/>
            <person name="Sirot L."/>
            <person name="Sirota M."/>
            <person name="Sisneros N.B."/>
            <person name="Smith C.D."/>
            <person name="Smith T.F."/>
            <person name="Spieth J."/>
            <person name="Stage D.E."/>
            <person name="Stark A."/>
            <person name="Stephan W."/>
            <person name="Strausberg R.L."/>
            <person name="Strempel S."/>
            <person name="Sturgill D."/>
            <person name="Sutton G."/>
            <person name="Sutton G.G."/>
            <person name="Tao W."/>
            <person name="Teichmann S."/>
            <person name="Tobari Y.N."/>
            <person name="Tomimura Y."/>
            <person name="Tsolas J.M."/>
            <person name="Valente V.L."/>
            <person name="Venter E."/>
            <person name="Venter J.C."/>
            <person name="Vicario S."/>
            <person name="Vieira F.G."/>
            <person name="Vilella A.J."/>
            <person name="Villasante A."/>
            <person name="Walenz B."/>
            <person name="Wang J."/>
            <person name="Wasserman M."/>
            <person name="Watts T."/>
            <person name="Wilson D."/>
            <person name="Wilson R.K."/>
            <person name="Wing R.A."/>
            <person name="Wolfner M.F."/>
            <person name="Wong A."/>
            <person name="Wong G.K."/>
            <person name="Wu C.I."/>
            <person name="Wu G."/>
            <person name="Yamamoto D."/>
            <person name="Yang H.P."/>
            <person name="Yang S.P."/>
            <person name="Yorke J.A."/>
            <person name="Yoshida K."/>
            <person name="Zdobnov E."/>
            <person name="Zhang P."/>
            <person name="Zhang Y."/>
            <person name="Zimin A.V."/>
            <person name="Baldwin J."/>
            <person name="Abdouelleil A."/>
            <person name="Abdulkadir J."/>
            <person name="Abebe A."/>
            <person name="Abera B."/>
            <person name="Abreu J."/>
            <person name="Acer S.C."/>
            <person name="Aftuck L."/>
            <person name="Alexander A."/>
            <person name="An P."/>
            <person name="Anderson E."/>
            <person name="Anderson S."/>
            <person name="Arachi H."/>
            <person name="Azer M."/>
            <person name="Bachantsang P."/>
            <person name="Barry A."/>
            <person name="Bayul T."/>
            <person name="Berlin A."/>
            <person name="Bessette D."/>
            <person name="Bloom T."/>
            <person name="Blye J."/>
            <person name="Boguslavskiy L."/>
            <person name="Bonnet C."/>
            <person name="Boukhgalter B."/>
            <person name="Bourzgui I."/>
            <person name="Brown A."/>
            <person name="Cahill P."/>
            <person name="Channer S."/>
            <person name="Cheshatsang Y."/>
            <person name="Chuda L."/>
            <person name="Citroen M."/>
            <person name="Collymore A."/>
            <person name="Cooke P."/>
            <person name="Costello M."/>
            <person name="D'Aco K."/>
            <person name="Daza R."/>
            <person name="De Haan G."/>
            <person name="DeGray S."/>
            <person name="DeMaso C."/>
            <person name="Dhargay N."/>
            <person name="Dooley K."/>
            <person name="Dooley E."/>
            <person name="Doricent M."/>
            <person name="Dorje P."/>
            <person name="Dorjee K."/>
            <person name="Dupes A."/>
            <person name="Elong R."/>
            <person name="Falk J."/>
            <person name="Farina A."/>
            <person name="Faro S."/>
            <person name="Ferguson D."/>
            <person name="Fisher S."/>
            <person name="Foley C.D."/>
            <person name="Franke A."/>
            <person name="Friedrich D."/>
            <person name="Gadbois L."/>
            <person name="Gearin G."/>
            <person name="Gearin C.R."/>
            <person name="Giannoukos G."/>
            <person name="Goode T."/>
            <person name="Graham J."/>
            <person name="Grandbois E."/>
            <person name="Grewal S."/>
            <person name="Gyaltsen K."/>
            <person name="Hafez N."/>
            <person name="Hagos B."/>
            <person name="Hall J."/>
            <person name="Henson C."/>
            <person name="Hollinger A."/>
            <person name="Honan T."/>
            <person name="Huard M.D."/>
            <person name="Hughes L."/>
            <person name="Hurhula B."/>
            <person name="Husby M.E."/>
            <person name="Kamat A."/>
            <person name="Kanga B."/>
            <person name="Kashin S."/>
            <person name="Khazanovich D."/>
            <person name="Kisner P."/>
            <person name="Lance K."/>
            <person name="Lara M."/>
            <person name="Lee W."/>
            <person name="Lennon N."/>
            <person name="Letendre F."/>
            <person name="LeVine R."/>
            <person name="Lipovsky A."/>
            <person name="Liu X."/>
            <person name="Liu J."/>
            <person name="Liu S."/>
            <person name="Lokyitsang T."/>
            <person name="Lokyitsang Y."/>
            <person name="Lubonja R."/>
            <person name="Lui A."/>
            <person name="MacDonald P."/>
            <person name="Magnisalis V."/>
            <person name="Maru K."/>
            <person name="Matthews C."/>
            <person name="McCusker W."/>
            <person name="McDonough S."/>
            <person name="Mehta T."/>
            <person name="Meldrim J."/>
            <person name="Meneus L."/>
            <person name="Mihai O."/>
            <person name="Mihalev A."/>
            <person name="Mihova T."/>
            <person name="Mittelman R."/>
            <person name="Mlenga V."/>
            <person name="Montmayeur A."/>
            <person name="Mulrain L."/>
            <person name="Navidi A."/>
            <person name="Naylor J."/>
            <person name="Negash T."/>
            <person name="Nguyen T."/>
            <person name="Nguyen N."/>
            <person name="Nicol R."/>
            <person name="Norbu C."/>
            <person name="Norbu N."/>
            <person name="Novod N."/>
            <person name="O'Neill B."/>
            <person name="Osman S."/>
            <person name="Markiewicz E."/>
            <person name="Oyono O.L."/>
            <person name="Patti C."/>
            <person name="Phunkhang P."/>
            <person name="Pierre F."/>
            <person name="Priest M."/>
            <person name="Raghuraman S."/>
            <person name="Rege F."/>
            <person name="Reyes R."/>
            <person name="Rise C."/>
            <person name="Rogov P."/>
            <person name="Ross K."/>
            <person name="Ryan E."/>
            <person name="Settipalli S."/>
            <person name="Shea T."/>
            <person name="Sherpa N."/>
            <person name="Shi L."/>
            <person name="Shih D."/>
            <person name="Sparrow T."/>
            <person name="Spaulding J."/>
            <person name="Stalker J."/>
            <person name="Stange-Thomann N."/>
            <person name="Stavropoulos S."/>
            <person name="Stone C."/>
            <person name="Strader C."/>
            <person name="Tesfaye S."/>
            <person name="Thomson T."/>
            <person name="Thoulutsang Y."/>
            <person name="Thoulutsang D."/>
            <person name="Topham K."/>
            <person name="Topping I."/>
            <person name="Tsamla T."/>
            <person name="Vassiliev H."/>
            <person name="Vo A."/>
            <person name="Wangchuk T."/>
            <person name="Wangdi T."/>
            <person name="Weiand M."/>
            <person name="Wilkinson J."/>
            <person name="Wilson A."/>
            <person name="Yadav S."/>
            <person name="Young G."/>
            <person name="Yu Q."/>
            <person name="Zembek L."/>
            <person name="Zhong D."/>
            <person name="Zimmer A."/>
            <person name="Zwirko Z."/>
            <person name="Jaffe D.B."/>
            <person name="Alvarez P."/>
            <person name="Brockman W."/>
            <person name="Butler J."/>
            <person name="Chin C."/>
            <person name="Gnerre S."/>
            <person name="Grabherr M."/>
            <person name="Kleber M."/>
            <person name="Mauceli E."/>
            <person name="MacCallum I."/>
        </authorList>
    </citation>
    <scope>NUCLEOTIDE SEQUENCE [LARGE SCALE GENOMIC DNA]</scope>
    <source>
        <strain evidence="17">Tucson 15081-1352.22</strain>
    </source>
</reference>
<dbReference type="PANTHER" id="PTHR11219:SF69">
    <property type="entry name" value="TENEURIN-A"/>
    <property type="match status" value="1"/>
</dbReference>
<dbReference type="AlphaFoldDB" id="B4L724"/>
<dbReference type="CDD" id="cd00054">
    <property type="entry name" value="EGF_CA"/>
    <property type="match status" value="1"/>
</dbReference>
<evidence type="ECO:0000256" key="7">
    <source>
        <dbReference type="ARBA" id="ARBA00023136"/>
    </source>
</evidence>
<dbReference type="SMR" id="B4L724"/>
<evidence type="ECO:0000313" key="17">
    <source>
        <dbReference type="Proteomes" id="UP000009192"/>
    </source>
</evidence>
<keyword evidence="7 12" id="KW-0472">Membrane</keyword>
<feature type="compositionally biased region" description="Low complexity" evidence="13">
    <location>
        <begin position="395"/>
        <end position="407"/>
    </location>
</feature>
<feature type="region of interest" description="Disordered" evidence="13">
    <location>
        <begin position="359"/>
        <end position="407"/>
    </location>
</feature>
<evidence type="ECO:0000256" key="11">
    <source>
        <dbReference type="PROSITE-ProRule" id="PRU00377"/>
    </source>
</evidence>
<keyword evidence="9" id="KW-0325">Glycoprotein</keyword>
<dbReference type="Pfam" id="PF00053">
    <property type="entry name" value="EGF_laminin"/>
    <property type="match status" value="1"/>
</dbReference>
<gene>
    <name evidence="16" type="primary">Dmoj\GI16468</name>
    <name evidence="16" type="ORF">Dmoj_GI16468</name>
</gene>
<feature type="compositionally biased region" description="Low complexity" evidence="13">
    <location>
        <begin position="431"/>
        <end position="446"/>
    </location>
</feature>
<dbReference type="SUPFAM" id="SSF57196">
    <property type="entry name" value="EGF/Laminin"/>
    <property type="match status" value="1"/>
</dbReference>
<dbReference type="KEGG" id="dmo:Dmoj_GI16468"/>
<dbReference type="InterPro" id="IPR000742">
    <property type="entry name" value="EGF"/>
</dbReference>
<keyword evidence="4 12" id="KW-0812">Transmembrane</keyword>
<keyword evidence="12" id="KW-0732">Signal</keyword>
<dbReference type="Gene3D" id="2.10.25.10">
    <property type="entry name" value="Laminin"/>
    <property type="match status" value="4"/>
</dbReference>
<evidence type="ECO:0000256" key="4">
    <source>
        <dbReference type="ARBA" id="ARBA00022692"/>
    </source>
</evidence>
<dbReference type="SMART" id="SM00181">
    <property type="entry name" value="EGF"/>
    <property type="match status" value="7"/>
</dbReference>
<dbReference type="PROSITE" id="PS50026">
    <property type="entry name" value="EGF_3"/>
    <property type="match status" value="2"/>
</dbReference>
<dbReference type="PROSITE" id="PS51051">
    <property type="entry name" value="DSL"/>
    <property type="match status" value="1"/>
</dbReference>
<evidence type="ECO:0000256" key="5">
    <source>
        <dbReference type="ARBA" id="ARBA00022737"/>
    </source>
</evidence>
<evidence type="ECO:0000256" key="13">
    <source>
        <dbReference type="SAM" id="MobiDB-lite"/>
    </source>
</evidence>
<evidence type="ECO:0000256" key="2">
    <source>
        <dbReference type="ARBA" id="ARBA00022473"/>
    </source>
</evidence>
<keyword evidence="2 12" id="KW-0217">Developmental protein</keyword>
<evidence type="ECO:0000256" key="9">
    <source>
        <dbReference type="ARBA" id="ARBA00023180"/>
    </source>
</evidence>
<dbReference type="EMBL" id="CH933812">
    <property type="protein sequence ID" value="EDW06170.2"/>
    <property type="molecule type" value="Genomic_DNA"/>
</dbReference>
<accession>B4L724</accession>
<protein>
    <recommendedName>
        <fullName evidence="12">Delta-like protein</fullName>
    </recommendedName>
</protein>
<proteinExistence type="predicted"/>
<comment type="function">
    <text evidence="12">Putative Notch ligand involved in the mediation of Notch signaling.</text>
</comment>
<dbReference type="FunFam" id="2.10.25.10:FF:000018">
    <property type="entry name" value="Delta-like 1"/>
    <property type="match status" value="3"/>
</dbReference>
<dbReference type="InterPro" id="IPR001774">
    <property type="entry name" value="DSL"/>
</dbReference>
<dbReference type="PROSITE" id="PS00022">
    <property type="entry name" value="EGF_1"/>
    <property type="match status" value="4"/>
</dbReference>
<feature type="domain" description="EGF-like" evidence="14">
    <location>
        <begin position="93"/>
        <end position="126"/>
    </location>
</feature>
<dbReference type="Pfam" id="PF01414">
    <property type="entry name" value="DSL"/>
    <property type="match status" value="1"/>
</dbReference>
<dbReference type="GO" id="GO:0008045">
    <property type="term" value="P:motor neuron axon guidance"/>
    <property type="evidence" value="ECO:0007669"/>
    <property type="project" value="TreeGrafter"/>
</dbReference>
<dbReference type="Gene3D" id="2.10.25.140">
    <property type="match status" value="1"/>
</dbReference>
<comment type="caution">
    <text evidence="10">Lacks conserved residue(s) required for the propagation of feature annotation.</text>
</comment>
<feature type="disulfide bond" evidence="10">
    <location>
        <begin position="116"/>
        <end position="125"/>
    </location>
</feature>
<feature type="domain" description="DSL" evidence="15">
    <location>
        <begin position="50"/>
        <end position="92"/>
    </location>
</feature>
<feature type="region of interest" description="Disordered" evidence="13">
    <location>
        <begin position="428"/>
        <end position="486"/>
    </location>
</feature>
<dbReference type="Pfam" id="PF21700">
    <property type="entry name" value="EGF_DL_JAG"/>
    <property type="match status" value="3"/>
</dbReference>
<dbReference type="InterPro" id="IPR051216">
    <property type="entry name" value="Teneurin"/>
</dbReference>
<keyword evidence="17" id="KW-1185">Reference proteome</keyword>
<feature type="disulfide bond" evidence="10">
    <location>
        <begin position="318"/>
        <end position="327"/>
    </location>
</feature>
<feature type="disulfide bond" evidence="11">
    <location>
        <begin position="83"/>
        <end position="92"/>
    </location>
</feature>
<evidence type="ECO:0000259" key="14">
    <source>
        <dbReference type="PROSITE" id="PS50026"/>
    </source>
</evidence>
<dbReference type="GO" id="GO:0016020">
    <property type="term" value="C:membrane"/>
    <property type="evidence" value="ECO:0007669"/>
    <property type="project" value="UniProtKB-SubCell"/>
</dbReference>
<dbReference type="Pfam" id="PF00008">
    <property type="entry name" value="EGF"/>
    <property type="match status" value="1"/>
</dbReference>
<evidence type="ECO:0000259" key="15">
    <source>
        <dbReference type="PROSITE" id="PS51051"/>
    </source>
</evidence>
<organism evidence="16 17">
    <name type="scientific">Drosophila mojavensis</name>
    <name type="common">Fruit fly</name>
    <dbReference type="NCBI Taxonomy" id="7230"/>
    <lineage>
        <taxon>Eukaryota</taxon>
        <taxon>Metazoa</taxon>
        <taxon>Ecdysozoa</taxon>
        <taxon>Arthropoda</taxon>
        <taxon>Hexapoda</taxon>
        <taxon>Insecta</taxon>
        <taxon>Pterygota</taxon>
        <taxon>Neoptera</taxon>
        <taxon>Endopterygota</taxon>
        <taxon>Diptera</taxon>
        <taxon>Brachycera</taxon>
        <taxon>Muscomorpha</taxon>
        <taxon>Ephydroidea</taxon>
        <taxon>Drosophilidae</taxon>
        <taxon>Drosophila</taxon>
    </lineage>
</organism>
<dbReference type="HOGENOM" id="CLU_539994_0_0_1"/>
<sequence length="486" mass="52902">MTAIRTDHSQTQMPESEGSPLALLLLLVANSMGGGEALRRNFDARQTSVNSNIPLWKQRACEKSPKYQMNSHYSCDEKGDVKCLPGWQGDLCQVPMCRRGCDPMNGYCQRPGECRCRIGYTGEHCDKCIPLPGCQHGTCKKPFECICKPGWDGLFCTEPSCRSGCHSTRGYCEAPGECRCRIGWGGRTCSECATMPGCQHGTCNKPLECNCEPGYTGLLCQTALCASDCNKQHGYCRKPGECRCKVGWTGAQCDKCFPYPGCVNGDCDAPWECNCRPGWGGMLCDEKLTYCLDNPNTCENDGKCISLSREDGSYRCQCRQGYLGKNCEILDEFLLTSVAPPRITPPSTQLDVELELATAVPDDGSKLEQPTATTAGKPTTTRSTTMLPDTGLNETAATTAGTTTTTMGLGTRVANHNASNEALSYGHAAADEATTTRRPAPTTTAATDDEEDDDDDDEDEEDEDEDEDDGDYDEDDDNDQIIPNII</sequence>
<name>B4L724_DROMO</name>
<dbReference type="OrthoDB" id="6130531at2759"/>
<dbReference type="InterPro" id="IPR002049">
    <property type="entry name" value="LE_dom"/>
</dbReference>
<dbReference type="FunFam" id="2.10.25.140:FF:000002">
    <property type="entry name" value="Delta-like protein"/>
    <property type="match status" value="1"/>
</dbReference>